<evidence type="ECO:0000313" key="4">
    <source>
        <dbReference type="EMBL" id="CEN53928.1"/>
    </source>
</evidence>
<evidence type="ECO:0000313" key="5">
    <source>
        <dbReference type="Proteomes" id="UP000038200"/>
    </source>
</evidence>
<dbReference type="Gene3D" id="1.10.3210.10">
    <property type="entry name" value="Hypothetical protein af1432"/>
    <property type="match status" value="1"/>
</dbReference>
<reference evidence="4 5" key="1">
    <citation type="submission" date="2015-01" db="EMBL/GenBank/DDBJ databases">
        <authorList>
            <person name="Xiang T."/>
            <person name="Song Y."/>
            <person name="Huang L."/>
            <person name="Wang B."/>
            <person name="Wu P."/>
        </authorList>
    </citation>
    <scope>NUCLEOTIDE SEQUENCE [LARGE SCALE GENOMIC DNA]</scope>
    <source>
        <strain evidence="4 5">CcD93</strain>
    </source>
</reference>
<dbReference type="AlphaFoldDB" id="A0A0B7IVF3"/>
<evidence type="ECO:0000256" key="2">
    <source>
        <dbReference type="ARBA" id="ARBA00022801"/>
    </source>
</evidence>
<organism evidence="4 5">
    <name type="scientific">Capnocytophaga canis</name>
    <dbReference type="NCBI Taxonomy" id="1848903"/>
    <lineage>
        <taxon>Bacteria</taxon>
        <taxon>Pseudomonadati</taxon>
        <taxon>Bacteroidota</taxon>
        <taxon>Flavobacteriia</taxon>
        <taxon>Flavobacteriales</taxon>
        <taxon>Flavobacteriaceae</taxon>
        <taxon>Capnocytophaga</taxon>
    </lineage>
</organism>
<dbReference type="PANTHER" id="PTHR11845:SF13">
    <property type="entry name" value="5'-DEOXYNUCLEOTIDASE HDDC2"/>
    <property type="match status" value="1"/>
</dbReference>
<dbReference type="GO" id="GO:0005737">
    <property type="term" value="C:cytoplasm"/>
    <property type="evidence" value="ECO:0007669"/>
    <property type="project" value="TreeGrafter"/>
</dbReference>
<name>A0A0B7IVF3_9FLAO</name>
<evidence type="ECO:0000259" key="3">
    <source>
        <dbReference type="Pfam" id="PF13023"/>
    </source>
</evidence>
<dbReference type="PANTHER" id="PTHR11845">
    <property type="entry name" value="5'-DEOXYNUCLEOTIDASE HDDC2"/>
    <property type="match status" value="1"/>
</dbReference>
<keyword evidence="1" id="KW-0479">Metal-binding</keyword>
<dbReference type="RefSeq" id="WP_042009172.1">
    <property type="nucleotide sequence ID" value="NZ_CDOL01000255.1"/>
</dbReference>
<dbReference type="SUPFAM" id="SSF109604">
    <property type="entry name" value="HD-domain/PDEase-like"/>
    <property type="match status" value="1"/>
</dbReference>
<dbReference type="EMBL" id="CDOL01000255">
    <property type="protein sequence ID" value="CEN53928.1"/>
    <property type="molecule type" value="Genomic_DNA"/>
</dbReference>
<protein>
    <submittedName>
        <fullName evidence="4">HD domain-containing protein 2</fullName>
    </submittedName>
</protein>
<dbReference type="Proteomes" id="UP000038200">
    <property type="component" value="Unassembled WGS sequence"/>
</dbReference>
<proteinExistence type="predicted"/>
<dbReference type="InterPro" id="IPR006674">
    <property type="entry name" value="HD_domain"/>
</dbReference>
<evidence type="ECO:0000256" key="1">
    <source>
        <dbReference type="ARBA" id="ARBA00022723"/>
    </source>
</evidence>
<feature type="domain" description="HD" evidence="3">
    <location>
        <begin position="13"/>
        <end position="177"/>
    </location>
</feature>
<dbReference type="InterPro" id="IPR039356">
    <property type="entry name" value="YfbR/HDDC2"/>
</dbReference>
<dbReference type="STRING" id="1848903.CCAND38_70012"/>
<gene>
    <name evidence="4" type="ORF">CCAND93_640012</name>
</gene>
<dbReference type="Pfam" id="PF13023">
    <property type="entry name" value="HD_3"/>
    <property type="match status" value="1"/>
</dbReference>
<dbReference type="GO" id="GO:0046872">
    <property type="term" value="F:metal ion binding"/>
    <property type="evidence" value="ECO:0007669"/>
    <property type="project" value="UniProtKB-KW"/>
</dbReference>
<dbReference type="GO" id="GO:0002953">
    <property type="term" value="F:5'-deoxynucleotidase activity"/>
    <property type="evidence" value="ECO:0007669"/>
    <property type="project" value="InterPro"/>
</dbReference>
<dbReference type="OrthoDB" id="9796032at2"/>
<keyword evidence="2" id="KW-0378">Hydrolase</keyword>
<accession>A0A0B7IVF3</accession>
<sequence>MELAKELEFILTLDKLKNVQRRNYNLDDTRRENSAEHSWQVMVLAQIMYPYAKNKEQIDLFRVMKMLSIHDIVEIDAGDTFVYDEKAMVGKYERELASAKRIFGILGEPLSAEFLALWEEFESGESVDAIFASAVDRIIPFILNAHTSGKSWREAKVSAEKVRNIVGAAVEKGSEELTELFEILLQRSIDTGKIVHINND</sequence>